<keyword evidence="2" id="KW-1185">Reference proteome</keyword>
<evidence type="ECO:0000313" key="1">
    <source>
        <dbReference type="EMBL" id="EHJ59033.1"/>
    </source>
</evidence>
<name>G6EI45_9SPHN</name>
<sequence length="79" mass="8493">MKPRIPLFNAICGNAIEVHANEGGPVFINGEETSLKKFNDNYFEASRDGTTISISFNPDGSLSLSFSGPNRANGICTLK</sequence>
<protein>
    <submittedName>
        <fullName evidence="1">Uncharacterized protein</fullName>
    </submittedName>
</protein>
<dbReference type="AlphaFoldDB" id="G6EI45"/>
<dbReference type="Proteomes" id="UP000004030">
    <property type="component" value="Unassembled WGS sequence"/>
</dbReference>
<dbReference type="RefSeq" id="WP_007014924.1">
    <property type="nucleotide sequence ID" value="NZ_CP009291.1"/>
</dbReference>
<evidence type="ECO:0000313" key="2">
    <source>
        <dbReference type="Proteomes" id="UP000004030"/>
    </source>
</evidence>
<proteinExistence type="predicted"/>
<gene>
    <name evidence="1" type="ORF">NSU_4016</name>
</gene>
<dbReference type="PATRIC" id="fig|1088721.3.peg.3953"/>
<comment type="caution">
    <text evidence="1">The sequence shown here is derived from an EMBL/GenBank/DDBJ whole genome shotgun (WGS) entry which is preliminary data.</text>
</comment>
<accession>G6EI45</accession>
<dbReference type="KEGG" id="npn:JI59_02035"/>
<organism evidence="1 2">
    <name type="scientific">Novosphingobium pentaromativorans US6-1</name>
    <dbReference type="NCBI Taxonomy" id="1088721"/>
    <lineage>
        <taxon>Bacteria</taxon>
        <taxon>Pseudomonadati</taxon>
        <taxon>Pseudomonadota</taxon>
        <taxon>Alphaproteobacteria</taxon>
        <taxon>Sphingomonadales</taxon>
        <taxon>Sphingomonadaceae</taxon>
        <taxon>Novosphingobium</taxon>
    </lineage>
</organism>
<dbReference type="EMBL" id="AGFM01000063">
    <property type="protein sequence ID" value="EHJ59033.1"/>
    <property type="molecule type" value="Genomic_DNA"/>
</dbReference>
<dbReference type="STRING" id="1088721.JI59_02035"/>
<reference evidence="1 2" key="1">
    <citation type="journal article" date="2012" name="J. Bacteriol.">
        <title>Genome sequence of benzo(a)pyrene-degrading bacterium Novosphingobium pentaromativorans US6-1.</title>
        <authorList>
            <person name="Luo Y.R."/>
            <person name="Kang S.G."/>
            <person name="Kim S.J."/>
            <person name="Kim M.R."/>
            <person name="Li N."/>
            <person name="Lee J.H."/>
            <person name="Kwon K.K."/>
        </authorList>
    </citation>
    <scope>NUCLEOTIDE SEQUENCE [LARGE SCALE GENOMIC DNA]</scope>
    <source>
        <strain evidence="1 2">US6-1</strain>
    </source>
</reference>
<dbReference type="OrthoDB" id="8372029at2"/>
<dbReference type="eggNOG" id="ENOG5032YU7">
    <property type="taxonomic scope" value="Bacteria"/>
</dbReference>